<evidence type="ECO:0000313" key="10">
    <source>
        <dbReference type="EMBL" id="RNI10863.1"/>
    </source>
</evidence>
<name>A0A1L3Q085_9EURY</name>
<dbReference type="PANTHER" id="PTHR42947">
    <property type="entry name" value="COB--COM HETERODISULFIDE REDUCTASE SUBUNIT B 1"/>
    <property type="match status" value="1"/>
</dbReference>
<dbReference type="AlphaFoldDB" id="A0A1L3Q085"/>
<dbReference type="GO" id="GO:0051539">
    <property type="term" value="F:4 iron, 4 sulfur cluster binding"/>
    <property type="evidence" value="ECO:0007669"/>
    <property type="project" value="UniProtKB-KW"/>
</dbReference>
<evidence type="ECO:0000256" key="1">
    <source>
        <dbReference type="ARBA" id="ARBA00001966"/>
    </source>
</evidence>
<feature type="domain" description="Cysteine-rich" evidence="8">
    <location>
        <begin position="13"/>
        <end position="94"/>
    </location>
</feature>
<dbReference type="GeneID" id="30582369"/>
<dbReference type="KEGG" id="mhaz:BHR79_01395"/>
<dbReference type="EMBL" id="CP017921">
    <property type="protein sequence ID" value="APH38269.1"/>
    <property type="molecule type" value="Genomic_DNA"/>
</dbReference>
<gene>
    <name evidence="9" type="ORF">BHR79_01395</name>
    <name evidence="10" type="ORF">EFE40_01395</name>
    <name evidence="11" type="ORF">SAMN04515625_0101</name>
</gene>
<evidence type="ECO:0000313" key="12">
    <source>
        <dbReference type="Proteomes" id="UP000186879"/>
    </source>
</evidence>
<comment type="cofactor">
    <cofactor evidence="1">
        <name>[4Fe-4S] cluster</name>
        <dbReference type="ChEBI" id="CHEBI:49883"/>
    </cofactor>
</comment>
<keyword evidence="7" id="KW-0411">Iron-sulfur</keyword>
<evidence type="ECO:0000256" key="4">
    <source>
        <dbReference type="ARBA" id="ARBA00022723"/>
    </source>
</evidence>
<protein>
    <submittedName>
        <fullName evidence="9">Heterodisulfide reductase subunit B</fullName>
    </submittedName>
</protein>
<dbReference type="EMBL" id="RJJG01000001">
    <property type="protein sequence ID" value="RNI10863.1"/>
    <property type="molecule type" value="Genomic_DNA"/>
</dbReference>
<dbReference type="PANTHER" id="PTHR42947:SF1">
    <property type="entry name" value="COB--COM HETERODISULFIDE REDUCTASE SUBUNIT B 1"/>
    <property type="match status" value="1"/>
</dbReference>
<dbReference type="GO" id="GO:0016491">
    <property type="term" value="F:oxidoreductase activity"/>
    <property type="evidence" value="ECO:0007669"/>
    <property type="project" value="UniProtKB-KW"/>
</dbReference>
<dbReference type="OrthoDB" id="37916at2157"/>
<dbReference type="InterPro" id="IPR053571">
    <property type="entry name" value="HdrB"/>
</dbReference>
<dbReference type="InterPro" id="IPR051278">
    <property type="entry name" value="HdrB/HdrD_reductase"/>
</dbReference>
<keyword evidence="3" id="KW-0004">4Fe-4S</keyword>
<dbReference type="EMBL" id="FNMU01000001">
    <property type="protein sequence ID" value="SDW00668.1"/>
    <property type="molecule type" value="Genomic_DNA"/>
</dbReference>
<dbReference type="Proteomes" id="UP000186879">
    <property type="component" value="Chromosome"/>
</dbReference>
<dbReference type="STRING" id="2177.BHR79_01395"/>
<evidence type="ECO:0000313" key="14">
    <source>
        <dbReference type="Proteomes" id="UP000267921"/>
    </source>
</evidence>
<evidence type="ECO:0000256" key="2">
    <source>
        <dbReference type="ARBA" id="ARBA00004808"/>
    </source>
</evidence>
<sequence length="311" mass="34745">MKELADVPVKGLLLFKSCLVSAEYPGIESSTKYVFDRLGVDYLVSGKQSCCTGLGHYFDLFDQMTTTAIAARNFAVARKEGYTNITTMCATCYAINKKSCSLLNNNRQVINLVNDNAEAAGLDDLKYEVDSFDEVGNFYHVVEVLAKMADRIAELSTIDFSNVKIATHHACHYYKIDYEDVAGNPEHPELIDRIAKACGGDVVEWYEDRTLTCGAGFSQRYVNREMSLKATHAKLESLKRAGVQLVLHMCPNCQVQYDRYQPVIEKEFGQEYDMVHMNVAQFTALALGGDPMNICGFQTHSVDLTGFLENL</sequence>
<keyword evidence="12" id="KW-1185">Reference proteome</keyword>
<evidence type="ECO:0000256" key="3">
    <source>
        <dbReference type="ARBA" id="ARBA00022485"/>
    </source>
</evidence>
<dbReference type="Proteomes" id="UP000198669">
    <property type="component" value="Unassembled WGS sequence"/>
</dbReference>
<reference evidence="11 13" key="2">
    <citation type="submission" date="2016-10" db="EMBL/GenBank/DDBJ databases">
        <authorList>
            <person name="de Groot N.N."/>
        </authorList>
    </citation>
    <scope>NUCLEOTIDE SEQUENCE [LARGE SCALE GENOMIC DNA]</scope>
    <source>
        <strain evidence="11 13">Z-7982</strain>
    </source>
</reference>
<evidence type="ECO:0000313" key="13">
    <source>
        <dbReference type="Proteomes" id="UP000198669"/>
    </source>
</evidence>
<keyword evidence="6" id="KW-0408">Iron</keyword>
<reference evidence="9 12" key="1">
    <citation type="submission" date="2016-10" db="EMBL/GenBank/DDBJ databases">
        <title>Methanohalophilus halophilus.</title>
        <authorList>
            <person name="L'haridon S."/>
        </authorList>
    </citation>
    <scope>NUCLEOTIDE SEQUENCE [LARGE SCALE GENOMIC DNA]</scope>
    <source>
        <strain evidence="9 12">Z-7982</strain>
    </source>
</reference>
<keyword evidence="5" id="KW-0560">Oxidoreductase</keyword>
<dbReference type="NCBIfam" id="NF041780">
    <property type="entry name" value="hetero_SS_HdrB"/>
    <property type="match status" value="1"/>
</dbReference>
<evidence type="ECO:0000256" key="6">
    <source>
        <dbReference type="ARBA" id="ARBA00023004"/>
    </source>
</evidence>
<keyword evidence="4" id="KW-0479">Metal-binding</keyword>
<dbReference type="RefSeq" id="WP_072560517.1">
    <property type="nucleotide sequence ID" value="NZ_CP017921.1"/>
</dbReference>
<dbReference type="Pfam" id="PF02754">
    <property type="entry name" value="CCG"/>
    <property type="match status" value="2"/>
</dbReference>
<evidence type="ECO:0000313" key="11">
    <source>
        <dbReference type="EMBL" id="SDW00668.1"/>
    </source>
</evidence>
<evidence type="ECO:0000259" key="8">
    <source>
        <dbReference type="Pfam" id="PF02754"/>
    </source>
</evidence>
<evidence type="ECO:0000313" key="9">
    <source>
        <dbReference type="EMBL" id="APH38269.1"/>
    </source>
</evidence>
<dbReference type="Gene3D" id="1.20.1050.140">
    <property type="match status" value="1"/>
</dbReference>
<feature type="domain" description="Cysteine-rich" evidence="8">
    <location>
        <begin position="165"/>
        <end position="256"/>
    </location>
</feature>
<comment type="pathway">
    <text evidence="2">Cofactor metabolism; coenzyme M-coenzyme B heterodisulfide reduction; coenzyme B and coenzyme M from coenzyme M-coenzyme B heterodisulfide: step 1/1.</text>
</comment>
<organism evidence="9 12">
    <name type="scientific">Methanohalophilus halophilus</name>
    <dbReference type="NCBI Taxonomy" id="2177"/>
    <lineage>
        <taxon>Archaea</taxon>
        <taxon>Methanobacteriati</taxon>
        <taxon>Methanobacteriota</taxon>
        <taxon>Stenosarchaea group</taxon>
        <taxon>Methanomicrobia</taxon>
        <taxon>Methanosarcinales</taxon>
        <taxon>Methanosarcinaceae</taxon>
        <taxon>Methanohalophilus</taxon>
    </lineage>
</organism>
<reference evidence="10 14" key="3">
    <citation type="submission" date="2018-10" db="EMBL/GenBank/DDBJ databases">
        <title>Cultivation of a novel Methanohalophilus strain from Kebrit Deep of the Red Sea and a genomic comparison of members of the genus Methanohalophilus.</title>
        <authorList>
            <person name="Guan Y."/>
            <person name="Ngugi D.K."/>
            <person name="Stingl U."/>
        </authorList>
    </citation>
    <scope>NUCLEOTIDE SEQUENCE [LARGE SCALE GENOMIC DNA]</scope>
    <source>
        <strain evidence="10 14">DSM 3094</strain>
    </source>
</reference>
<accession>A0A1L3Q085</accession>
<dbReference type="InterPro" id="IPR004017">
    <property type="entry name" value="Cys_rich_dom"/>
</dbReference>
<dbReference type="GO" id="GO:0046872">
    <property type="term" value="F:metal ion binding"/>
    <property type="evidence" value="ECO:0007669"/>
    <property type="project" value="UniProtKB-KW"/>
</dbReference>
<evidence type="ECO:0000256" key="7">
    <source>
        <dbReference type="ARBA" id="ARBA00023014"/>
    </source>
</evidence>
<proteinExistence type="predicted"/>
<dbReference type="Proteomes" id="UP000267921">
    <property type="component" value="Unassembled WGS sequence"/>
</dbReference>
<evidence type="ECO:0000256" key="5">
    <source>
        <dbReference type="ARBA" id="ARBA00023002"/>
    </source>
</evidence>